<evidence type="ECO:0000313" key="2">
    <source>
        <dbReference type="Proteomes" id="UP000811609"/>
    </source>
</evidence>
<dbReference type="EMBL" id="CM031818">
    <property type="protein sequence ID" value="KAG6639822.1"/>
    <property type="molecule type" value="Genomic_DNA"/>
</dbReference>
<organism evidence="1 2">
    <name type="scientific">Carya illinoinensis</name>
    <name type="common">Pecan</name>
    <dbReference type="NCBI Taxonomy" id="32201"/>
    <lineage>
        <taxon>Eukaryota</taxon>
        <taxon>Viridiplantae</taxon>
        <taxon>Streptophyta</taxon>
        <taxon>Embryophyta</taxon>
        <taxon>Tracheophyta</taxon>
        <taxon>Spermatophyta</taxon>
        <taxon>Magnoliopsida</taxon>
        <taxon>eudicotyledons</taxon>
        <taxon>Gunneridae</taxon>
        <taxon>Pentapetalae</taxon>
        <taxon>rosids</taxon>
        <taxon>fabids</taxon>
        <taxon>Fagales</taxon>
        <taxon>Juglandaceae</taxon>
        <taxon>Carya</taxon>
    </lineage>
</organism>
<sequence length="114" mass="12950">MAPKRPSQCKAEATSDASLSYLLVRVTLLVSNCPKNSSDFSSRKTSRSFLSFRKIKFFFPAKTVLLKPPLSLLPMVTKSKPAKRKIQSSKFQDKNLEKSFLFSFSFCFRPKLSC</sequence>
<gene>
    <name evidence="1" type="ORF">CIPAW_10G129100</name>
</gene>
<dbReference type="AlphaFoldDB" id="A0A8T1PFB1"/>
<name>A0A8T1PFB1_CARIL</name>
<evidence type="ECO:0000313" key="1">
    <source>
        <dbReference type="EMBL" id="KAG6639822.1"/>
    </source>
</evidence>
<dbReference type="Proteomes" id="UP000811609">
    <property type="component" value="Chromosome 10"/>
</dbReference>
<protein>
    <submittedName>
        <fullName evidence="1">Uncharacterized protein</fullName>
    </submittedName>
</protein>
<comment type="caution">
    <text evidence="1">The sequence shown here is derived from an EMBL/GenBank/DDBJ whole genome shotgun (WGS) entry which is preliminary data.</text>
</comment>
<keyword evidence="2" id="KW-1185">Reference proteome</keyword>
<accession>A0A8T1PFB1</accession>
<proteinExistence type="predicted"/>
<reference evidence="1" key="1">
    <citation type="submission" date="2020-12" db="EMBL/GenBank/DDBJ databases">
        <title>WGS assembly of Carya illinoinensis cv. Pawnee.</title>
        <authorList>
            <person name="Platts A."/>
            <person name="Shu S."/>
            <person name="Wright S."/>
            <person name="Barry K."/>
            <person name="Edger P."/>
            <person name="Pires J.C."/>
            <person name="Schmutz J."/>
        </authorList>
    </citation>
    <scope>NUCLEOTIDE SEQUENCE</scope>
    <source>
        <tissue evidence="1">Leaf</tissue>
    </source>
</reference>